<dbReference type="Pfam" id="PF07980">
    <property type="entry name" value="SusD_RagB"/>
    <property type="match status" value="1"/>
</dbReference>
<keyword evidence="8" id="KW-1185">Reference proteome</keyword>
<dbReference type="InterPro" id="IPR011990">
    <property type="entry name" value="TPR-like_helical_dom_sf"/>
</dbReference>
<dbReference type="GO" id="GO:0009279">
    <property type="term" value="C:cell outer membrane"/>
    <property type="evidence" value="ECO:0007669"/>
    <property type="project" value="UniProtKB-SubCell"/>
</dbReference>
<comment type="similarity">
    <text evidence="2">Belongs to the SusD family.</text>
</comment>
<dbReference type="AlphaFoldDB" id="A0A9E8MUM5"/>
<evidence type="ECO:0000313" key="7">
    <source>
        <dbReference type="EMBL" id="WAC01366.1"/>
    </source>
</evidence>
<reference evidence="7" key="1">
    <citation type="submission" date="2022-11" db="EMBL/GenBank/DDBJ databases">
        <title>Lacinutrix neustonica HL-RS19T sp. nov., isolated from the surface microlayer sample of brackish Lake Shihwa.</title>
        <authorList>
            <person name="Choi J.Y."/>
            <person name="Hwang C.Y."/>
        </authorList>
    </citation>
    <scope>NUCLEOTIDE SEQUENCE</scope>
    <source>
        <strain evidence="7">HL-RS19</strain>
    </source>
</reference>
<keyword evidence="3" id="KW-0732">Signal</keyword>
<evidence type="ECO:0000256" key="1">
    <source>
        <dbReference type="ARBA" id="ARBA00004442"/>
    </source>
</evidence>
<dbReference type="RefSeq" id="WP_267675980.1">
    <property type="nucleotide sequence ID" value="NZ_CP113088.1"/>
</dbReference>
<proteinExistence type="inferred from homology"/>
<dbReference type="SUPFAM" id="SSF48452">
    <property type="entry name" value="TPR-like"/>
    <property type="match status" value="1"/>
</dbReference>
<evidence type="ECO:0000256" key="3">
    <source>
        <dbReference type="ARBA" id="ARBA00022729"/>
    </source>
</evidence>
<protein>
    <submittedName>
        <fullName evidence="7">RagB/SusD family nutrient uptake outer membrane protein</fullName>
    </submittedName>
</protein>
<accession>A0A9E8MUM5</accession>
<dbReference type="InterPro" id="IPR012944">
    <property type="entry name" value="SusD_RagB_dom"/>
</dbReference>
<evidence type="ECO:0000256" key="4">
    <source>
        <dbReference type="ARBA" id="ARBA00023136"/>
    </source>
</evidence>
<comment type="subcellular location">
    <subcellularLocation>
        <location evidence="1">Cell outer membrane</location>
    </subcellularLocation>
</comment>
<evidence type="ECO:0000256" key="2">
    <source>
        <dbReference type="ARBA" id="ARBA00006275"/>
    </source>
</evidence>
<dbReference type="KEGG" id="lnu:N7U66_15030"/>
<name>A0A9E8MUM5_9FLAO</name>
<evidence type="ECO:0000259" key="6">
    <source>
        <dbReference type="Pfam" id="PF07980"/>
    </source>
</evidence>
<keyword evidence="5" id="KW-0998">Cell outer membrane</keyword>
<gene>
    <name evidence="7" type="ORF">N7U66_15030</name>
</gene>
<organism evidence="7 8">
    <name type="scientific">Lacinutrix neustonica</name>
    <dbReference type="NCBI Taxonomy" id="2980107"/>
    <lineage>
        <taxon>Bacteria</taxon>
        <taxon>Pseudomonadati</taxon>
        <taxon>Bacteroidota</taxon>
        <taxon>Flavobacteriia</taxon>
        <taxon>Flavobacteriales</taxon>
        <taxon>Flavobacteriaceae</taxon>
        <taxon>Lacinutrix</taxon>
    </lineage>
</organism>
<evidence type="ECO:0000313" key="8">
    <source>
        <dbReference type="Proteomes" id="UP001164705"/>
    </source>
</evidence>
<sequence>MAHPFRDTYKLFPIPQSALDANTNLTQNPGY</sequence>
<dbReference type="EMBL" id="CP113088">
    <property type="protein sequence ID" value="WAC01366.1"/>
    <property type="molecule type" value="Genomic_DNA"/>
</dbReference>
<dbReference type="Proteomes" id="UP001164705">
    <property type="component" value="Chromosome"/>
</dbReference>
<keyword evidence="4" id="KW-0472">Membrane</keyword>
<feature type="domain" description="RagB/SusD" evidence="6">
    <location>
        <begin position="6"/>
        <end position="31"/>
    </location>
</feature>
<evidence type="ECO:0000256" key="5">
    <source>
        <dbReference type="ARBA" id="ARBA00023237"/>
    </source>
</evidence>
<dbReference type="Gene3D" id="1.25.40.390">
    <property type="match status" value="1"/>
</dbReference>